<name>A0A2G5V5S2_9PELO</name>
<comment type="caution">
    <text evidence="2">The sequence shown here is derived from an EMBL/GenBank/DDBJ whole genome shotgun (WGS) entry which is preliminary data.</text>
</comment>
<keyword evidence="3" id="KW-1185">Reference proteome</keyword>
<feature type="region of interest" description="Disordered" evidence="1">
    <location>
        <begin position="93"/>
        <end position="115"/>
    </location>
</feature>
<evidence type="ECO:0000313" key="2">
    <source>
        <dbReference type="EMBL" id="PIC47109.1"/>
    </source>
</evidence>
<reference evidence="3" key="1">
    <citation type="submission" date="2017-10" db="EMBL/GenBank/DDBJ databases">
        <title>Rapid genome shrinkage in a self-fertile nematode reveals novel sperm competition proteins.</title>
        <authorList>
            <person name="Yin D."/>
            <person name="Schwarz E.M."/>
            <person name="Thomas C.G."/>
            <person name="Felde R.L."/>
            <person name="Korf I.F."/>
            <person name="Cutter A.D."/>
            <person name="Schartner C.M."/>
            <person name="Ralston E.J."/>
            <person name="Meyer B.J."/>
            <person name="Haag E.S."/>
        </authorList>
    </citation>
    <scope>NUCLEOTIDE SEQUENCE [LARGE SCALE GENOMIC DNA]</scope>
    <source>
        <strain evidence="3">JU1422</strain>
    </source>
</reference>
<sequence length="129" mass="15553">MSKIFFCIFPYSKRSKSANEDDVKNTGFLDDNTNSSICEMSYHHVEDVSKKNLQKKIRKLEKEKAALVEMMIYQHETYKKNPMVQEKIYKKEKRQNSNHYTKVGKRNQNKYHPKPQAYEENTYDYIDFH</sequence>
<evidence type="ECO:0000313" key="3">
    <source>
        <dbReference type="Proteomes" id="UP000230233"/>
    </source>
</evidence>
<dbReference type="Proteomes" id="UP000230233">
    <property type="component" value="Chromosome II"/>
</dbReference>
<accession>A0A2G5V5S2</accession>
<protein>
    <submittedName>
        <fullName evidence="2">Uncharacterized protein</fullName>
    </submittedName>
</protein>
<proteinExistence type="predicted"/>
<organism evidence="2 3">
    <name type="scientific">Caenorhabditis nigoni</name>
    <dbReference type="NCBI Taxonomy" id="1611254"/>
    <lineage>
        <taxon>Eukaryota</taxon>
        <taxon>Metazoa</taxon>
        <taxon>Ecdysozoa</taxon>
        <taxon>Nematoda</taxon>
        <taxon>Chromadorea</taxon>
        <taxon>Rhabditida</taxon>
        <taxon>Rhabditina</taxon>
        <taxon>Rhabditomorpha</taxon>
        <taxon>Rhabditoidea</taxon>
        <taxon>Rhabditidae</taxon>
        <taxon>Peloderinae</taxon>
        <taxon>Caenorhabditis</taxon>
    </lineage>
</organism>
<dbReference type="AlphaFoldDB" id="A0A2G5V5S2"/>
<dbReference type="OrthoDB" id="5795179at2759"/>
<gene>
    <name evidence="2" type="primary">Cni-Y19D2B.2</name>
    <name evidence="2" type="synonym">Cnig_chr_II.g6572</name>
    <name evidence="2" type="ORF">B9Z55_006572</name>
</gene>
<feature type="compositionally biased region" description="Basic residues" evidence="1">
    <location>
        <begin position="102"/>
        <end position="113"/>
    </location>
</feature>
<dbReference type="EMBL" id="PDUG01000002">
    <property type="protein sequence ID" value="PIC47109.1"/>
    <property type="molecule type" value="Genomic_DNA"/>
</dbReference>
<evidence type="ECO:0000256" key="1">
    <source>
        <dbReference type="SAM" id="MobiDB-lite"/>
    </source>
</evidence>